<organism evidence="3 4">
    <name type="scientific">Hibiscus syriacus</name>
    <name type="common">Rose of Sharon</name>
    <dbReference type="NCBI Taxonomy" id="106335"/>
    <lineage>
        <taxon>Eukaryota</taxon>
        <taxon>Viridiplantae</taxon>
        <taxon>Streptophyta</taxon>
        <taxon>Embryophyta</taxon>
        <taxon>Tracheophyta</taxon>
        <taxon>Spermatophyta</taxon>
        <taxon>Magnoliopsida</taxon>
        <taxon>eudicotyledons</taxon>
        <taxon>Gunneridae</taxon>
        <taxon>Pentapetalae</taxon>
        <taxon>rosids</taxon>
        <taxon>malvids</taxon>
        <taxon>Malvales</taxon>
        <taxon>Malvaceae</taxon>
        <taxon>Malvoideae</taxon>
        <taxon>Hibiscus</taxon>
    </lineage>
</organism>
<evidence type="ECO:0000259" key="2">
    <source>
        <dbReference type="SMART" id="SM01189"/>
    </source>
</evidence>
<dbReference type="Proteomes" id="UP000436088">
    <property type="component" value="Unassembled WGS sequence"/>
</dbReference>
<keyword evidence="1" id="KW-0539">Nucleus</keyword>
<dbReference type="InterPro" id="IPR000949">
    <property type="entry name" value="ELM2_dom"/>
</dbReference>
<dbReference type="PANTHER" id="PTHR46410">
    <property type="entry name" value="AT-RICH INTERACTIVE DOMAIN-CONTAINING PROTEIN 2"/>
    <property type="match status" value="1"/>
</dbReference>
<dbReference type="EMBL" id="VEPZ02001025">
    <property type="protein sequence ID" value="KAE8701017.1"/>
    <property type="molecule type" value="Genomic_DNA"/>
</dbReference>
<evidence type="ECO:0000313" key="3">
    <source>
        <dbReference type="EMBL" id="KAE8701017.1"/>
    </source>
</evidence>
<accession>A0A6A3ABG4</accession>
<feature type="domain" description="ELM2" evidence="2">
    <location>
        <begin position="360"/>
        <end position="411"/>
    </location>
</feature>
<sequence>MAGWSMRAAGASTQDCAKSLEKLEPFFRRNGGYDVVSESGLWGSVAKESGLDLNVASSFKLAYWSVDGVGAELKEFLLESKKKAMEYSQVEANIVAGADGGEKCVKGEQSIHIDLTKRVLCYEEVENLRNVDDLKNMVFGSECGKRFILVDYGEDMPSNMAKSVVNSICNDDEDCVEFKKCTDNDDDDVMILDSNDIKQNLSSHKRKRDSTWEMLHWISEVAKDPCHLVVGSLPESSKWKAYGSEELWKQVLLFREAAFLKNDNHSSAGQSNLQKNQKMHPHMYGDNSKLGYNLRERLSCTRNVFFGKRVAKGQDQSQSCSLGNHSDSDSSMIGIDKQLHGICDSATPGSVFNYDVGIQVPIGPLFQVEVPEWKGVVSESDAKWLGTRVWPLEKTEKRSFVELDRIGKGRPDSCGCHNQESIQCVKFHVRERRLKVKLELGSAFNKWKFDKMGEDVAFAWAEEQQKMFSSIVKSNPPSLEKSFWDDIYKYFPKKSRESSFAITTMSFSCSVEHTRTGSLQATLTAMTRNPKTKNQLLKGGNRSHLHLRFQSMDAGEVFLGSSFSGF</sequence>
<proteinExistence type="predicted"/>
<evidence type="ECO:0000256" key="1">
    <source>
        <dbReference type="ARBA" id="ARBA00023242"/>
    </source>
</evidence>
<dbReference type="SMART" id="SM01189">
    <property type="entry name" value="ELM2"/>
    <property type="match status" value="1"/>
</dbReference>
<evidence type="ECO:0000313" key="4">
    <source>
        <dbReference type="Proteomes" id="UP000436088"/>
    </source>
</evidence>
<keyword evidence="4" id="KW-1185">Reference proteome</keyword>
<gene>
    <name evidence="3" type="ORF">F3Y22_tig00110549pilonHSYRG00106</name>
</gene>
<dbReference type="PANTHER" id="PTHR46410:SF1">
    <property type="entry name" value="AT-RICH INTERACTIVE DOMAIN-CONTAINING PROTEIN 1"/>
    <property type="match status" value="1"/>
</dbReference>
<name>A0A6A3ABG4_HIBSY</name>
<comment type="caution">
    <text evidence="3">The sequence shown here is derived from an EMBL/GenBank/DDBJ whole genome shotgun (WGS) entry which is preliminary data.</text>
</comment>
<protein>
    <submittedName>
        <fullName evidence="3">Detected protein of confused Function</fullName>
    </submittedName>
</protein>
<dbReference type="AlphaFoldDB" id="A0A6A3ABG4"/>
<reference evidence="3" key="1">
    <citation type="submission" date="2019-09" db="EMBL/GenBank/DDBJ databases">
        <title>Draft genome information of white flower Hibiscus syriacus.</title>
        <authorList>
            <person name="Kim Y.-M."/>
        </authorList>
    </citation>
    <scope>NUCLEOTIDE SEQUENCE [LARGE SCALE GENOMIC DNA]</scope>
    <source>
        <strain evidence="3">YM2019G1</strain>
    </source>
</reference>